<accession>A0A0E9X1G5</accession>
<sequence length="69" mass="7691">MCGLDWPGLAVKLRYREKPCRVTTRESSKDPPSELSLTTSPRKPSSQVTTGNPLGHSYNRETPPFNAFV</sequence>
<reference evidence="2" key="1">
    <citation type="submission" date="2014-11" db="EMBL/GenBank/DDBJ databases">
        <authorList>
            <person name="Amaro Gonzalez C."/>
        </authorList>
    </citation>
    <scope>NUCLEOTIDE SEQUENCE</scope>
</reference>
<protein>
    <submittedName>
        <fullName evidence="2">Uncharacterized protein</fullName>
    </submittedName>
</protein>
<feature type="region of interest" description="Disordered" evidence="1">
    <location>
        <begin position="20"/>
        <end position="69"/>
    </location>
</feature>
<proteinExistence type="predicted"/>
<reference evidence="2" key="2">
    <citation type="journal article" date="2015" name="Fish Shellfish Immunol.">
        <title>Early steps in the European eel (Anguilla anguilla)-Vibrio vulnificus interaction in the gills: Role of the RtxA13 toxin.</title>
        <authorList>
            <person name="Callol A."/>
            <person name="Pajuelo D."/>
            <person name="Ebbesson L."/>
            <person name="Teles M."/>
            <person name="MacKenzie S."/>
            <person name="Amaro C."/>
        </authorList>
    </citation>
    <scope>NUCLEOTIDE SEQUENCE</scope>
</reference>
<dbReference type="EMBL" id="GBXM01012158">
    <property type="protein sequence ID" value="JAH96419.1"/>
    <property type="molecule type" value="Transcribed_RNA"/>
</dbReference>
<dbReference type="AlphaFoldDB" id="A0A0E9X1G5"/>
<name>A0A0E9X1G5_ANGAN</name>
<feature type="compositionally biased region" description="Polar residues" evidence="1">
    <location>
        <begin position="35"/>
        <end position="52"/>
    </location>
</feature>
<evidence type="ECO:0000256" key="1">
    <source>
        <dbReference type="SAM" id="MobiDB-lite"/>
    </source>
</evidence>
<organism evidence="2">
    <name type="scientific">Anguilla anguilla</name>
    <name type="common">European freshwater eel</name>
    <name type="synonym">Muraena anguilla</name>
    <dbReference type="NCBI Taxonomy" id="7936"/>
    <lineage>
        <taxon>Eukaryota</taxon>
        <taxon>Metazoa</taxon>
        <taxon>Chordata</taxon>
        <taxon>Craniata</taxon>
        <taxon>Vertebrata</taxon>
        <taxon>Euteleostomi</taxon>
        <taxon>Actinopterygii</taxon>
        <taxon>Neopterygii</taxon>
        <taxon>Teleostei</taxon>
        <taxon>Anguilliformes</taxon>
        <taxon>Anguillidae</taxon>
        <taxon>Anguilla</taxon>
    </lineage>
</organism>
<feature type="compositionally biased region" description="Basic and acidic residues" evidence="1">
    <location>
        <begin position="20"/>
        <end position="32"/>
    </location>
</feature>
<evidence type="ECO:0000313" key="2">
    <source>
        <dbReference type="EMBL" id="JAH96419.1"/>
    </source>
</evidence>